<gene>
    <name evidence="12 13" type="primary">PLA2G6</name>
</gene>
<dbReference type="RefSeq" id="XP_034259607.1">
    <property type="nucleotide sequence ID" value="XM_034403716.1"/>
</dbReference>
<dbReference type="InterPro" id="IPR047148">
    <property type="entry name" value="PLPL9"/>
</dbReference>
<evidence type="ECO:0000256" key="7">
    <source>
        <dbReference type="PROSITE-ProRule" id="PRU00023"/>
    </source>
</evidence>
<keyword evidence="3 8" id="KW-0378">Hydrolase</keyword>
<keyword evidence="5 8" id="KW-0443">Lipid metabolism</keyword>
<dbReference type="InterPro" id="IPR016035">
    <property type="entry name" value="Acyl_Trfase/lysoPLipase"/>
</dbReference>
<feature type="repeat" description="ANK" evidence="7">
    <location>
        <begin position="151"/>
        <end position="184"/>
    </location>
</feature>
<keyword evidence="4 7" id="KW-0040">ANK repeat</keyword>
<dbReference type="GO" id="GO:0005739">
    <property type="term" value="C:mitochondrion"/>
    <property type="evidence" value="ECO:0007669"/>
    <property type="project" value="TreeGrafter"/>
</dbReference>
<dbReference type="GO" id="GO:0016042">
    <property type="term" value="P:lipid catabolic process"/>
    <property type="evidence" value="ECO:0007669"/>
    <property type="project" value="UniProtKB-UniRule"/>
</dbReference>
<dbReference type="Gene3D" id="1.25.40.20">
    <property type="entry name" value="Ankyrin repeat-containing domain"/>
    <property type="match status" value="3"/>
</dbReference>
<dbReference type="EC" id="3.1.1.4" evidence="1"/>
<comment type="catalytic activity">
    <reaction evidence="6">
        <text>a 1,2-diacyl-sn-glycero-3-phosphocholine + H2O = a 1-acyl-sn-glycero-3-phosphocholine + a fatty acid + H(+)</text>
        <dbReference type="Rhea" id="RHEA:15801"/>
        <dbReference type="ChEBI" id="CHEBI:15377"/>
        <dbReference type="ChEBI" id="CHEBI:15378"/>
        <dbReference type="ChEBI" id="CHEBI:28868"/>
        <dbReference type="ChEBI" id="CHEBI:57643"/>
        <dbReference type="ChEBI" id="CHEBI:58168"/>
        <dbReference type="EC" id="3.1.1.4"/>
    </reaction>
    <physiologicalReaction direction="left-to-right" evidence="6">
        <dbReference type="Rhea" id="RHEA:15802"/>
    </physiologicalReaction>
</comment>
<dbReference type="PANTHER" id="PTHR24139">
    <property type="entry name" value="CALCIUM-INDEPENDENT PHOSPHOLIPASE A2"/>
    <property type="match status" value="1"/>
</dbReference>
<evidence type="ECO:0000256" key="4">
    <source>
        <dbReference type="ARBA" id="ARBA00023043"/>
    </source>
</evidence>
<dbReference type="InterPro" id="IPR002110">
    <property type="entry name" value="Ankyrin_rpt"/>
</dbReference>
<dbReference type="InterPro" id="IPR002641">
    <property type="entry name" value="PNPLA_dom"/>
</dbReference>
<dbReference type="CDD" id="cd07212">
    <property type="entry name" value="Pat_PNPLA9"/>
    <property type="match status" value="1"/>
</dbReference>
<proteinExistence type="predicted"/>
<dbReference type="PROSITE" id="PS50297">
    <property type="entry name" value="ANK_REP_REGION"/>
    <property type="match status" value="3"/>
</dbReference>
<feature type="short sequence motif" description="GXSXG" evidence="8">
    <location>
        <begin position="513"/>
        <end position="517"/>
    </location>
</feature>
<feature type="active site" description="Proton acceptor" evidence="8">
    <location>
        <position position="648"/>
    </location>
</feature>
<dbReference type="Pfam" id="PF12796">
    <property type="entry name" value="Ank_2"/>
    <property type="match status" value="2"/>
</dbReference>
<dbReference type="InterPro" id="IPR036770">
    <property type="entry name" value="Ankyrin_rpt-contain_sf"/>
</dbReference>
<dbReference type="GO" id="GO:0052816">
    <property type="term" value="F:long-chain fatty acyl-CoA hydrolase activity"/>
    <property type="evidence" value="ECO:0007669"/>
    <property type="project" value="TreeGrafter"/>
</dbReference>
<reference evidence="12 13" key="1">
    <citation type="submission" date="2025-04" db="UniProtKB">
        <authorList>
            <consortium name="RefSeq"/>
        </authorList>
    </citation>
    <scope>IDENTIFICATION</scope>
    <source>
        <tissue evidence="12 13">Blood</tissue>
    </source>
</reference>
<dbReference type="KEGG" id="pgut:117655878"/>
<sequence length="802" mass="89956">MQFFGRLVHTLNNVTHLFTNPHRVKEVSLTEYTSWNLVKQDDRIILYENSSARSWDCLLINPQNQSSALRLFQVDSEPSACEYFDLYANQLRPFYESYHDPLSLETLQQLTDCLRSHPSWSLAHIAVESGLLGSFRHNLILSCINSNSSDNECTPLHLACQKGDFECLKELMEECHARVDLTDKNGETVFHYAVRGSNPKIIELLGKKATAALDHLNDEGQSPLHLACQLGKEDAVYSLLKVHAKCSNLGALGYPIHMAMKHSQKRCAEILLDKEINQIQFLDPRYGATPLHWARNAEMTRMLIEYGCEVNALSASGESALHIAVRRGRFDCTMVLLTHGAMPNTKEKNGNTPLHLAMQQDHIEMIKALIVFGADVDIPNDLGETPGLVAARTSKGANRKVLLDLLKIIGIERFLPPDISTSSTSTSNLPERSSAPRSSGLDYQDIIHVSAALGNLLKRPDVVDSAPEKRRNEDRLLSLDGGGVRGIVLIQFLIAIEKAAGRPVKELFDWVAGTSTGGILALAIIHGKPMDYMRCVYFRMKDEVFRGSRPYESEPLENFLKKEFGEHTKMTDIKSPKVMLTATLCDRQPAELHLFRNYNPPEGRNKTRFRMMGSFQPMTKPEDQLVWQAARSSGAAPTYFRPVGRFLDGGLLANNPTLDAITEINEYNKSLIQKGQGDKVKKLGVVVSIGTGRAPKVPVSSVDVFRPSNPWELAKTVYGAKELGRLVVDCCTDPDGPCVDRATAWCEMIDAHYFRFNPSLETDIMLDEVSNAILVNMLWETQMYIYQHWDKFEQLVEQLLIK</sequence>
<evidence type="ECO:0000256" key="9">
    <source>
        <dbReference type="SAM" id="MobiDB-lite"/>
    </source>
</evidence>
<evidence type="ECO:0000313" key="13">
    <source>
        <dbReference type="RefSeq" id="XP_034259608.1"/>
    </source>
</evidence>
<dbReference type="GeneID" id="117655878"/>
<evidence type="ECO:0000256" key="6">
    <source>
        <dbReference type="ARBA" id="ARBA00023422"/>
    </source>
</evidence>
<feature type="repeat" description="ANK" evidence="7">
    <location>
        <begin position="349"/>
        <end position="381"/>
    </location>
</feature>
<name>A0A6P9AMK3_PANGU</name>
<keyword evidence="8" id="KW-0442">Lipid degradation</keyword>
<dbReference type="OrthoDB" id="10021675at2759"/>
<dbReference type="Pfam" id="PF01734">
    <property type="entry name" value="Patatin"/>
    <property type="match status" value="1"/>
</dbReference>
<dbReference type="SUPFAM" id="SSF48403">
    <property type="entry name" value="Ankyrin repeat"/>
    <property type="match status" value="1"/>
</dbReference>
<evidence type="ECO:0000313" key="12">
    <source>
        <dbReference type="RefSeq" id="XP_034259607.1"/>
    </source>
</evidence>
<feature type="short sequence motif" description="GXGXXG" evidence="8">
    <location>
        <begin position="481"/>
        <end position="486"/>
    </location>
</feature>
<feature type="active site" description="Nucleophile" evidence="8">
    <location>
        <position position="515"/>
    </location>
</feature>
<dbReference type="GO" id="GO:2000304">
    <property type="term" value="P:positive regulation of ceramide biosynthetic process"/>
    <property type="evidence" value="ECO:0007669"/>
    <property type="project" value="TreeGrafter"/>
</dbReference>
<keyword evidence="2" id="KW-0677">Repeat</keyword>
<evidence type="ECO:0000313" key="11">
    <source>
        <dbReference type="Proteomes" id="UP001652622"/>
    </source>
</evidence>
<keyword evidence="11" id="KW-1185">Reference proteome</keyword>
<organism evidence="11 13">
    <name type="scientific">Pantherophis guttatus</name>
    <name type="common">Corn snake</name>
    <name type="synonym">Elaphe guttata</name>
    <dbReference type="NCBI Taxonomy" id="94885"/>
    <lineage>
        <taxon>Eukaryota</taxon>
        <taxon>Metazoa</taxon>
        <taxon>Chordata</taxon>
        <taxon>Craniata</taxon>
        <taxon>Vertebrata</taxon>
        <taxon>Euteleostomi</taxon>
        <taxon>Lepidosauria</taxon>
        <taxon>Squamata</taxon>
        <taxon>Bifurcata</taxon>
        <taxon>Unidentata</taxon>
        <taxon>Episquamata</taxon>
        <taxon>Toxicofera</taxon>
        <taxon>Serpentes</taxon>
        <taxon>Colubroidea</taxon>
        <taxon>Colubridae</taxon>
        <taxon>Colubrinae</taxon>
        <taxon>Pantherophis</taxon>
    </lineage>
</organism>
<feature type="compositionally biased region" description="Polar residues" evidence="9">
    <location>
        <begin position="428"/>
        <end position="437"/>
    </location>
</feature>
<evidence type="ECO:0000256" key="3">
    <source>
        <dbReference type="ARBA" id="ARBA00022801"/>
    </source>
</evidence>
<evidence type="ECO:0000259" key="10">
    <source>
        <dbReference type="PROSITE" id="PS51635"/>
    </source>
</evidence>
<accession>A0A6P9AMK3</accession>
<dbReference type="FunFam" id="1.25.40.20:FF:000338">
    <property type="entry name" value="85/88 kDa calcium-independent phospholipase A2"/>
    <property type="match status" value="1"/>
</dbReference>
<feature type="repeat" description="ANK" evidence="7">
    <location>
        <begin position="219"/>
        <end position="241"/>
    </location>
</feature>
<feature type="domain" description="PNPLA" evidence="10">
    <location>
        <begin position="477"/>
        <end position="661"/>
    </location>
</feature>
<feature type="repeat" description="ANK" evidence="7">
    <location>
        <begin position="316"/>
        <end position="348"/>
    </location>
</feature>
<dbReference type="CTD" id="8398"/>
<feature type="short sequence motif" description="DGA/G" evidence="8">
    <location>
        <begin position="648"/>
        <end position="650"/>
    </location>
</feature>
<dbReference type="GO" id="GO:0047499">
    <property type="term" value="F:calcium-independent phospholipase A2 activity"/>
    <property type="evidence" value="ECO:0007669"/>
    <property type="project" value="InterPro"/>
</dbReference>
<dbReference type="SMART" id="SM00248">
    <property type="entry name" value="ANK"/>
    <property type="match status" value="7"/>
</dbReference>
<dbReference type="PROSITE" id="PS50088">
    <property type="entry name" value="ANK_REPEAT"/>
    <property type="match status" value="4"/>
</dbReference>
<evidence type="ECO:0000256" key="5">
    <source>
        <dbReference type="ARBA" id="ARBA00023098"/>
    </source>
</evidence>
<dbReference type="SUPFAM" id="SSF52151">
    <property type="entry name" value="FabD/lysophospholipase-like"/>
    <property type="match status" value="1"/>
</dbReference>
<evidence type="ECO:0000256" key="8">
    <source>
        <dbReference type="PROSITE-ProRule" id="PRU01161"/>
    </source>
</evidence>
<dbReference type="Proteomes" id="UP001652622">
    <property type="component" value="Unplaced"/>
</dbReference>
<dbReference type="OMA" id="VQIVREM"/>
<dbReference type="Gene3D" id="3.40.1090.10">
    <property type="entry name" value="Cytosolic phospholipase A2 catalytic domain"/>
    <property type="match status" value="1"/>
</dbReference>
<dbReference type="AlphaFoldDB" id="A0A6P9AMK3"/>
<feature type="region of interest" description="Disordered" evidence="9">
    <location>
        <begin position="420"/>
        <end position="439"/>
    </location>
</feature>
<evidence type="ECO:0000256" key="1">
    <source>
        <dbReference type="ARBA" id="ARBA00013278"/>
    </source>
</evidence>
<dbReference type="PROSITE" id="PS51635">
    <property type="entry name" value="PNPLA"/>
    <property type="match status" value="1"/>
</dbReference>
<dbReference type="RefSeq" id="XP_034259608.1">
    <property type="nucleotide sequence ID" value="XM_034403717.1"/>
</dbReference>
<evidence type="ECO:0000256" key="2">
    <source>
        <dbReference type="ARBA" id="ARBA00022737"/>
    </source>
</evidence>
<dbReference type="GO" id="GO:0035965">
    <property type="term" value="P:cardiolipin acyl-chain remodeling"/>
    <property type="evidence" value="ECO:0007669"/>
    <property type="project" value="TreeGrafter"/>
</dbReference>
<protein>
    <recommendedName>
        <fullName evidence="1">phospholipase A2</fullName>
        <ecNumber evidence="1">3.1.1.4</ecNumber>
    </recommendedName>
</protein>
<dbReference type="PANTHER" id="PTHR24139:SF34">
    <property type="entry name" value="85_88 KDA CALCIUM-INDEPENDENT PHOSPHOLIPASE A2"/>
    <property type="match status" value="1"/>
</dbReference>